<protein>
    <submittedName>
        <fullName evidence="2">Uncharacterized protein</fullName>
    </submittedName>
</protein>
<dbReference type="AlphaFoldDB" id="A0A841SE18"/>
<proteinExistence type="predicted"/>
<feature type="region of interest" description="Disordered" evidence="1">
    <location>
        <begin position="1"/>
        <end position="37"/>
    </location>
</feature>
<sequence>MTIHRLMTALATEQSRTEALVETINPTDDRSDAAAEQ</sequence>
<dbReference type="Proteomes" id="UP000553957">
    <property type="component" value="Unassembled WGS sequence"/>
</dbReference>
<feature type="compositionally biased region" description="Basic and acidic residues" evidence="1">
    <location>
        <begin position="27"/>
        <end position="37"/>
    </location>
</feature>
<evidence type="ECO:0000256" key="1">
    <source>
        <dbReference type="SAM" id="MobiDB-lite"/>
    </source>
</evidence>
<accession>A0A841SE18</accession>
<gene>
    <name evidence="2" type="ORF">HNR71_002013</name>
</gene>
<reference evidence="2 3" key="1">
    <citation type="submission" date="2020-08" db="EMBL/GenBank/DDBJ databases">
        <title>Sequencing the genomes of 1000 actinobacteria strains.</title>
        <authorList>
            <person name="Klenk H.-P."/>
        </authorList>
    </citation>
    <scope>NUCLEOTIDE SEQUENCE [LARGE SCALE GENOMIC DNA]</scope>
    <source>
        <strain evidence="2 3">DSM 15626</strain>
    </source>
</reference>
<comment type="caution">
    <text evidence="2">The sequence shown here is derived from an EMBL/GenBank/DDBJ whole genome shotgun (WGS) entry which is preliminary data.</text>
</comment>
<organism evidence="2 3">
    <name type="scientific">Kribbella sandramycini</name>
    <dbReference type="NCBI Taxonomy" id="60450"/>
    <lineage>
        <taxon>Bacteria</taxon>
        <taxon>Bacillati</taxon>
        <taxon>Actinomycetota</taxon>
        <taxon>Actinomycetes</taxon>
        <taxon>Propionibacteriales</taxon>
        <taxon>Kribbellaceae</taxon>
        <taxon>Kribbella</taxon>
    </lineage>
</organism>
<evidence type="ECO:0000313" key="2">
    <source>
        <dbReference type="EMBL" id="MBB6566376.1"/>
    </source>
</evidence>
<dbReference type="EMBL" id="JACHKF010000001">
    <property type="protein sequence ID" value="MBB6566376.1"/>
    <property type="molecule type" value="Genomic_DNA"/>
</dbReference>
<name>A0A841SE18_9ACTN</name>
<evidence type="ECO:0000313" key="3">
    <source>
        <dbReference type="Proteomes" id="UP000553957"/>
    </source>
</evidence>